<accession>A0ABD3R906</accession>
<feature type="compositionally biased region" description="Basic and acidic residues" evidence="10">
    <location>
        <begin position="810"/>
        <end position="830"/>
    </location>
</feature>
<evidence type="ECO:0000256" key="8">
    <source>
        <dbReference type="ARBA" id="ARBA00023136"/>
    </source>
</evidence>
<name>A0ABD3R906_9STRA</name>
<keyword evidence="3 9" id="KW-0813">Transport</keyword>
<keyword evidence="12" id="KW-1185">Reference proteome</keyword>
<feature type="transmembrane region" description="Helical" evidence="9">
    <location>
        <begin position="351"/>
        <end position="373"/>
    </location>
</feature>
<feature type="transmembrane region" description="Helical" evidence="9">
    <location>
        <begin position="100"/>
        <end position="117"/>
    </location>
</feature>
<evidence type="ECO:0000256" key="2">
    <source>
        <dbReference type="ARBA" id="ARBA00007127"/>
    </source>
</evidence>
<gene>
    <name evidence="11" type="ORF">ACHAXA_005520</name>
</gene>
<comment type="caution">
    <text evidence="11">The sequence shown here is derived from an EMBL/GenBank/DDBJ whole genome shotgun (WGS) entry which is preliminary data.</text>
</comment>
<keyword evidence="7 9" id="KW-1133">Transmembrane helix</keyword>
<evidence type="ECO:0000313" key="11">
    <source>
        <dbReference type="EMBL" id="KAL3809419.1"/>
    </source>
</evidence>
<evidence type="ECO:0000256" key="4">
    <source>
        <dbReference type="ARBA" id="ARBA00022692"/>
    </source>
</evidence>
<feature type="compositionally biased region" description="Basic residues" evidence="10">
    <location>
        <begin position="122"/>
        <end position="131"/>
    </location>
</feature>
<dbReference type="GO" id="GO:0005524">
    <property type="term" value="F:ATP binding"/>
    <property type="evidence" value="ECO:0007669"/>
    <property type="project" value="UniProtKB-KW"/>
</dbReference>
<feature type="region of interest" description="Disordered" evidence="10">
    <location>
        <begin position="122"/>
        <end position="144"/>
    </location>
</feature>
<feature type="transmembrane region" description="Helical" evidence="9">
    <location>
        <begin position="57"/>
        <end position="74"/>
    </location>
</feature>
<evidence type="ECO:0000256" key="7">
    <source>
        <dbReference type="ARBA" id="ARBA00022989"/>
    </source>
</evidence>
<dbReference type="Pfam" id="PF03219">
    <property type="entry name" value="TLC"/>
    <property type="match status" value="1"/>
</dbReference>
<evidence type="ECO:0000256" key="6">
    <source>
        <dbReference type="ARBA" id="ARBA00022840"/>
    </source>
</evidence>
<feature type="transmembrane region" description="Helical" evidence="9">
    <location>
        <begin position="257"/>
        <end position="277"/>
    </location>
</feature>
<comment type="subcellular location">
    <subcellularLocation>
        <location evidence="1 9">Membrane</location>
        <topology evidence="1 9">Multi-pass membrane protein</topology>
    </subcellularLocation>
</comment>
<keyword evidence="4 9" id="KW-0812">Transmembrane</keyword>
<evidence type="ECO:0000256" key="9">
    <source>
        <dbReference type="RuleBase" id="RU363121"/>
    </source>
</evidence>
<feature type="compositionally biased region" description="Acidic residues" evidence="10">
    <location>
        <begin position="799"/>
        <end position="809"/>
    </location>
</feature>
<feature type="transmembrane region" description="Helical" evidence="9">
    <location>
        <begin position="653"/>
        <end position="672"/>
    </location>
</feature>
<dbReference type="PANTHER" id="PTHR31187">
    <property type="match status" value="1"/>
</dbReference>
<protein>
    <recommendedName>
        <fullName evidence="9">ADP,ATP carrier protein</fullName>
    </recommendedName>
</protein>
<proteinExistence type="inferred from homology"/>
<feature type="region of interest" description="Disordered" evidence="10">
    <location>
        <begin position="1"/>
        <end position="21"/>
    </location>
</feature>
<feature type="transmembrane region" description="Helical" evidence="9">
    <location>
        <begin position="418"/>
        <end position="438"/>
    </location>
</feature>
<keyword evidence="6 9" id="KW-0067">ATP-binding</keyword>
<comment type="similarity">
    <text evidence="2 9">Belongs to the ADP/ATP translocase tlc family.</text>
</comment>
<dbReference type="InterPro" id="IPR004667">
    <property type="entry name" value="ADP_ATP_car_bac_type"/>
</dbReference>
<feature type="region of interest" description="Disordered" evidence="10">
    <location>
        <begin position="799"/>
        <end position="851"/>
    </location>
</feature>
<feature type="compositionally biased region" description="Basic and acidic residues" evidence="10">
    <location>
        <begin position="1"/>
        <end position="15"/>
    </location>
</feature>
<feature type="transmembrane region" description="Helical" evidence="9">
    <location>
        <begin position="622"/>
        <end position="641"/>
    </location>
</feature>
<dbReference type="EMBL" id="JALLPB020000408">
    <property type="protein sequence ID" value="KAL3809419.1"/>
    <property type="molecule type" value="Genomic_DNA"/>
</dbReference>
<evidence type="ECO:0000313" key="12">
    <source>
        <dbReference type="Proteomes" id="UP001530377"/>
    </source>
</evidence>
<evidence type="ECO:0000256" key="3">
    <source>
        <dbReference type="ARBA" id="ARBA00022448"/>
    </source>
</evidence>
<evidence type="ECO:0000256" key="1">
    <source>
        <dbReference type="ARBA" id="ARBA00004141"/>
    </source>
</evidence>
<sequence length="851" mass="93579">MHEDDDNSNNDHNDDAPLLPSHWSSFKDKKRKKANAAGDLCGDGGSCGMMRILPPRILLLALYLMFTLSTFWILDSIKEPTLALLVYNNELGKHQPRAKMASFLVVVLLALVMEAIVRGGRGRRRRRHATRRRGEQDQPRSRLQHCSANAALEKSWEERNLPSSMRDEDDRFDGATNFASSSVCGGRWRKMGTQTSRNFWSRWNRLSDWTRSGDSEGGSGNYRNFDEVYHEYVDDNGDADDDGMGASTSPSKKLSTTAFYVVGVVYIKAFMAVAIALRHHPSFRSSSMVNRHVGHPDPSDEDSSSSSSSSWYYTALGYVFFALVESYGSVSITLFWSFANSHLTLEAAEKHYGSTVALAQAGAIGGSTLVAVLGRRKTNGPYGGPTVEITAHALVGVAAHEGVAVGEIAGAGNTVTPVLIFFACGCIAAAVAVMLLYARLFATPMTQTPPPPATTTLTTTAHYEVVDVVQVTGFENDDNIPRGIGKVNDYGNRNSSRQLQSPIVLVQQPKLDCRVNEYNVGVGGTTTTDASHENNDTFADILGGVYMIYCHDYLQLILAVSVLYEVALTCMHYEMNLLGLDRFGVGSAGASGDIESSSTYGTNMEGSPDNRNGEGITYIQFMGWYGQTVNVLSLFLSFYAFPRLIKNYGLRTTILIFPTVLLLVTIFAFVLFPQNLYFLFASLSICKALTYSVHDPAEEVLYMPTNDDAKFRAKFWIDVVGQRIAKAVGSAINNYAGSVEEIVKYGSLPSIVSSLALWLVCYQVGIQFDRLIKNGEVVGSEEEDRRCEREQCELELFEGIPDSDADWEDETKKNACDESIDAVERNERSSCSKNGKPLPPAGKRQASVDEK</sequence>
<evidence type="ECO:0000256" key="5">
    <source>
        <dbReference type="ARBA" id="ARBA00022741"/>
    </source>
</evidence>
<evidence type="ECO:0000256" key="10">
    <source>
        <dbReference type="SAM" id="MobiDB-lite"/>
    </source>
</evidence>
<organism evidence="11 12">
    <name type="scientific">Cyclostephanos tholiformis</name>
    <dbReference type="NCBI Taxonomy" id="382380"/>
    <lineage>
        <taxon>Eukaryota</taxon>
        <taxon>Sar</taxon>
        <taxon>Stramenopiles</taxon>
        <taxon>Ochrophyta</taxon>
        <taxon>Bacillariophyta</taxon>
        <taxon>Coscinodiscophyceae</taxon>
        <taxon>Thalassiosirophycidae</taxon>
        <taxon>Stephanodiscales</taxon>
        <taxon>Stephanodiscaceae</taxon>
        <taxon>Cyclostephanos</taxon>
    </lineage>
</organism>
<dbReference type="Proteomes" id="UP001530377">
    <property type="component" value="Unassembled WGS sequence"/>
</dbReference>
<reference evidence="11 12" key="1">
    <citation type="submission" date="2024-10" db="EMBL/GenBank/DDBJ databases">
        <title>Updated reference genomes for cyclostephanoid diatoms.</title>
        <authorList>
            <person name="Roberts W.R."/>
            <person name="Alverson A.J."/>
        </authorList>
    </citation>
    <scope>NUCLEOTIDE SEQUENCE [LARGE SCALE GENOMIC DNA]</scope>
    <source>
        <strain evidence="11 12">AJA228-03</strain>
    </source>
</reference>
<keyword evidence="8 9" id="KW-0472">Membrane</keyword>
<keyword evidence="5 9" id="KW-0547">Nucleotide-binding</keyword>
<dbReference type="GO" id="GO:0016020">
    <property type="term" value="C:membrane"/>
    <property type="evidence" value="ECO:0007669"/>
    <property type="project" value="UniProtKB-SubCell"/>
</dbReference>
<feature type="transmembrane region" description="Helical" evidence="9">
    <location>
        <begin position="311"/>
        <end position="339"/>
    </location>
</feature>
<feature type="transmembrane region" description="Helical" evidence="9">
    <location>
        <begin position="556"/>
        <end position="575"/>
    </location>
</feature>
<dbReference type="PANTHER" id="PTHR31187:SF1">
    <property type="entry name" value="ADP,ATP CARRIER PROTEIN 1"/>
    <property type="match status" value="1"/>
</dbReference>
<dbReference type="AlphaFoldDB" id="A0ABD3R906"/>
<feature type="region of interest" description="Disordered" evidence="10">
    <location>
        <begin position="287"/>
        <end position="307"/>
    </location>
</feature>